<accession>A0A8C6M118</accession>
<dbReference type="GO" id="GO:0003677">
    <property type="term" value="F:DNA binding"/>
    <property type="evidence" value="ECO:0007669"/>
    <property type="project" value="UniProtKB-KW"/>
</dbReference>
<feature type="domain" description="Helicase C-terminal" evidence="11">
    <location>
        <begin position="290"/>
        <end position="465"/>
    </location>
</feature>
<keyword evidence="5" id="KW-0413">Isomerase</keyword>
<evidence type="ECO:0000313" key="12">
    <source>
        <dbReference type="Ensembl" id="ENSNFUP00015026055.1"/>
    </source>
</evidence>
<keyword evidence="4" id="KW-0238">DNA-binding</keyword>
<evidence type="ECO:0000256" key="8">
    <source>
        <dbReference type="ARBA" id="ARBA00034808"/>
    </source>
</evidence>
<sequence>MALFSFRLRYLVHKCISAKQFLYLASNPIGLADLTDSHQYTNNNSLYFSTEAVPGEANKWKTTGNLALTPGAPHMLVECLQIKIPFVLPWPARLSLSNSAQRLMQPTGFGKSLIYQLALLVAKKMGMYSNPVVVVVSPLLALIDQQVKEAGKLGLTAVKLGVNSEREIVNSAPQLVFSSPESWLLNDKWRRYLSAVTDLVGVVVNEVHLTYKWSAFRESFARLSELRSLVKPVCVKGAPILALTASAELESRTKVETLLLLQNATTMTESPNRCNIRLGLKHISGASLDGLDWIIKEVKGKGPTMYPIIIYGCTIKQVGKLFCYLKAELQDEAWVGKDPEHKVENLLIGMFHSKTLQHNKDRVVASLSGEGNCRVVTETTTLVMGLNVLNIPHVALYSVPEDVEAIVQEIGRAGRDGTQSHAVVYCVRQHTKVDVKVKTLLKVSEDSCFHRALFTHFEQHPSAIDPGHLCCTNCHLKCQCHPEGCKEPKPAYELLPKESSAAGIEKEVTNEDKLLLKDLLDQWFGAASVKRAGSVPHQRISNHVSFTLHWDLQLQKGKNPFSYISNEKGHFWRFGSDVEGG</sequence>
<dbReference type="Ensembl" id="ENSNFUT00015027232.1">
    <property type="protein sequence ID" value="ENSNFUP00015026055.1"/>
    <property type="gene ID" value="ENSNFUG00015012622.1"/>
</dbReference>
<keyword evidence="3" id="KW-0067">ATP-binding</keyword>
<evidence type="ECO:0000256" key="4">
    <source>
        <dbReference type="ARBA" id="ARBA00023125"/>
    </source>
</evidence>
<evidence type="ECO:0000256" key="5">
    <source>
        <dbReference type="ARBA" id="ARBA00023235"/>
    </source>
</evidence>
<dbReference type="Proteomes" id="UP000694548">
    <property type="component" value="Chromosome sgr06"/>
</dbReference>
<dbReference type="PROSITE" id="PS51192">
    <property type="entry name" value="HELICASE_ATP_BIND_1"/>
    <property type="match status" value="1"/>
</dbReference>
<dbReference type="GO" id="GO:0005524">
    <property type="term" value="F:ATP binding"/>
    <property type="evidence" value="ECO:0007669"/>
    <property type="project" value="UniProtKB-KW"/>
</dbReference>
<dbReference type="SMART" id="SM00487">
    <property type="entry name" value="DEXDc"/>
    <property type="match status" value="1"/>
</dbReference>
<evidence type="ECO:0000259" key="11">
    <source>
        <dbReference type="PROSITE" id="PS51194"/>
    </source>
</evidence>
<protein>
    <recommendedName>
        <fullName evidence="8">DNA 3'-5' helicase</fullName>
        <ecNumber evidence="8">5.6.2.4</ecNumber>
    </recommendedName>
    <alternativeName>
        <fullName evidence="9">DNA 3'-5' helicase BLM</fullName>
    </alternativeName>
</protein>
<dbReference type="Pfam" id="PF00270">
    <property type="entry name" value="DEAD"/>
    <property type="match status" value="1"/>
</dbReference>
<comment type="similarity">
    <text evidence="1">Belongs to the helicase family. RecQ subfamily.</text>
</comment>
<dbReference type="GO" id="GO:0005737">
    <property type="term" value="C:cytoplasm"/>
    <property type="evidence" value="ECO:0007669"/>
    <property type="project" value="TreeGrafter"/>
</dbReference>
<evidence type="ECO:0000259" key="10">
    <source>
        <dbReference type="PROSITE" id="PS51192"/>
    </source>
</evidence>
<dbReference type="GO" id="GO:0005694">
    <property type="term" value="C:chromosome"/>
    <property type="evidence" value="ECO:0007669"/>
    <property type="project" value="TreeGrafter"/>
</dbReference>
<organism evidence="12 13">
    <name type="scientific">Nothobranchius furzeri</name>
    <name type="common">Turquoise killifish</name>
    <dbReference type="NCBI Taxonomy" id="105023"/>
    <lineage>
        <taxon>Eukaryota</taxon>
        <taxon>Metazoa</taxon>
        <taxon>Chordata</taxon>
        <taxon>Craniata</taxon>
        <taxon>Vertebrata</taxon>
        <taxon>Euteleostomi</taxon>
        <taxon>Actinopterygii</taxon>
        <taxon>Neopterygii</taxon>
        <taxon>Teleostei</taxon>
        <taxon>Neoteleostei</taxon>
        <taxon>Acanthomorphata</taxon>
        <taxon>Ovalentaria</taxon>
        <taxon>Atherinomorphae</taxon>
        <taxon>Cyprinodontiformes</taxon>
        <taxon>Nothobranchiidae</taxon>
        <taxon>Nothobranchius</taxon>
    </lineage>
</organism>
<evidence type="ECO:0000256" key="3">
    <source>
        <dbReference type="ARBA" id="ARBA00022840"/>
    </source>
</evidence>
<feature type="domain" description="Helicase ATP-binding" evidence="10">
    <location>
        <begin position="92"/>
        <end position="265"/>
    </location>
</feature>
<dbReference type="GO" id="GO:0009378">
    <property type="term" value="F:four-way junction helicase activity"/>
    <property type="evidence" value="ECO:0007669"/>
    <property type="project" value="TreeGrafter"/>
</dbReference>
<evidence type="ECO:0000256" key="2">
    <source>
        <dbReference type="ARBA" id="ARBA00022741"/>
    </source>
</evidence>
<dbReference type="SMART" id="SM00490">
    <property type="entry name" value="HELICc"/>
    <property type="match status" value="1"/>
</dbReference>
<dbReference type="PANTHER" id="PTHR13710">
    <property type="entry name" value="DNA HELICASE RECQ FAMILY MEMBER"/>
    <property type="match status" value="1"/>
</dbReference>
<dbReference type="PANTHER" id="PTHR13710:SF153">
    <property type="entry name" value="RECQ-LIKE DNA HELICASE BLM"/>
    <property type="match status" value="1"/>
</dbReference>
<dbReference type="InterPro" id="IPR001650">
    <property type="entry name" value="Helicase_C-like"/>
</dbReference>
<reference evidence="12" key="3">
    <citation type="submission" date="2025-09" db="UniProtKB">
        <authorList>
            <consortium name="Ensembl"/>
        </authorList>
    </citation>
    <scope>IDENTIFICATION</scope>
</reference>
<evidence type="ECO:0000256" key="6">
    <source>
        <dbReference type="ARBA" id="ARBA00023242"/>
    </source>
</evidence>
<dbReference type="InterPro" id="IPR014001">
    <property type="entry name" value="Helicase_ATP-bd"/>
</dbReference>
<dbReference type="Pfam" id="PF00271">
    <property type="entry name" value="Helicase_C"/>
    <property type="match status" value="1"/>
</dbReference>
<dbReference type="GeneTree" id="ENSGT00940000156800"/>
<name>A0A8C6M118_NOTFU</name>
<evidence type="ECO:0000313" key="13">
    <source>
        <dbReference type="Proteomes" id="UP000694548"/>
    </source>
</evidence>
<dbReference type="GO" id="GO:0005634">
    <property type="term" value="C:nucleus"/>
    <property type="evidence" value="ECO:0007669"/>
    <property type="project" value="TreeGrafter"/>
</dbReference>
<dbReference type="GO" id="GO:0000724">
    <property type="term" value="P:double-strand break repair via homologous recombination"/>
    <property type="evidence" value="ECO:0007669"/>
    <property type="project" value="TreeGrafter"/>
</dbReference>
<dbReference type="SUPFAM" id="SSF52540">
    <property type="entry name" value="P-loop containing nucleoside triphosphate hydrolases"/>
    <property type="match status" value="1"/>
</dbReference>
<proteinExistence type="inferred from homology"/>
<dbReference type="EC" id="5.6.2.4" evidence="8"/>
<evidence type="ECO:0000256" key="7">
    <source>
        <dbReference type="ARBA" id="ARBA00034617"/>
    </source>
</evidence>
<keyword evidence="13" id="KW-1185">Reference proteome</keyword>
<dbReference type="GO" id="GO:0043138">
    <property type="term" value="F:3'-5' DNA helicase activity"/>
    <property type="evidence" value="ECO:0007669"/>
    <property type="project" value="UniProtKB-EC"/>
</dbReference>
<dbReference type="Gene3D" id="3.40.50.300">
    <property type="entry name" value="P-loop containing nucleotide triphosphate hydrolases"/>
    <property type="match status" value="2"/>
</dbReference>
<dbReference type="InterPro" id="IPR011545">
    <property type="entry name" value="DEAD/DEAH_box_helicase_dom"/>
</dbReference>
<dbReference type="InterPro" id="IPR027417">
    <property type="entry name" value="P-loop_NTPase"/>
</dbReference>
<keyword evidence="2" id="KW-0547">Nucleotide-binding</keyword>
<dbReference type="AlphaFoldDB" id="A0A8C6M118"/>
<comment type="catalytic activity">
    <reaction evidence="7">
        <text>Couples ATP hydrolysis with the unwinding of duplex DNA by translocating in the 3'-5' direction.</text>
        <dbReference type="EC" id="5.6.2.4"/>
    </reaction>
</comment>
<reference evidence="12" key="1">
    <citation type="submission" date="2014-08" db="EMBL/GenBank/DDBJ databases">
        <authorList>
            <person name="Senf B."/>
            <person name="Petzold A."/>
            <person name="Downie B.R."/>
            <person name="Koch P."/>
            <person name="Platzer M."/>
        </authorList>
    </citation>
    <scope>NUCLEOTIDE SEQUENCE [LARGE SCALE GENOMIC DNA]</scope>
    <source>
        <strain evidence="12">GRZ</strain>
    </source>
</reference>
<evidence type="ECO:0000256" key="1">
    <source>
        <dbReference type="ARBA" id="ARBA00005446"/>
    </source>
</evidence>
<reference evidence="12" key="2">
    <citation type="submission" date="2025-08" db="UniProtKB">
        <authorList>
            <consortium name="Ensembl"/>
        </authorList>
    </citation>
    <scope>IDENTIFICATION</scope>
</reference>
<dbReference type="PROSITE" id="PS51194">
    <property type="entry name" value="HELICASE_CTER"/>
    <property type="match status" value="1"/>
</dbReference>
<keyword evidence="6" id="KW-0539">Nucleus</keyword>
<evidence type="ECO:0000256" key="9">
    <source>
        <dbReference type="ARBA" id="ARBA00044542"/>
    </source>
</evidence>